<name>A0A2R6X7B8_MARPO</name>
<accession>A0A2R6X7B8</accession>
<dbReference type="AlphaFoldDB" id="A0A2R6X7B8"/>
<protein>
    <submittedName>
        <fullName evidence="2">Uncharacterized protein</fullName>
    </submittedName>
</protein>
<dbReference type="EMBL" id="KZ772704">
    <property type="protein sequence ID" value="PTQ41989.1"/>
    <property type="molecule type" value="Genomic_DNA"/>
</dbReference>
<reference evidence="3" key="1">
    <citation type="journal article" date="2017" name="Cell">
        <title>Insights into land plant evolution garnered from the Marchantia polymorpha genome.</title>
        <authorList>
            <person name="Bowman J.L."/>
            <person name="Kohchi T."/>
            <person name="Yamato K.T."/>
            <person name="Jenkins J."/>
            <person name="Shu S."/>
            <person name="Ishizaki K."/>
            <person name="Yamaoka S."/>
            <person name="Nishihama R."/>
            <person name="Nakamura Y."/>
            <person name="Berger F."/>
            <person name="Adam C."/>
            <person name="Aki S.S."/>
            <person name="Althoff F."/>
            <person name="Araki T."/>
            <person name="Arteaga-Vazquez M.A."/>
            <person name="Balasubrmanian S."/>
            <person name="Barry K."/>
            <person name="Bauer D."/>
            <person name="Boehm C.R."/>
            <person name="Briginshaw L."/>
            <person name="Caballero-Perez J."/>
            <person name="Catarino B."/>
            <person name="Chen F."/>
            <person name="Chiyoda S."/>
            <person name="Chovatia M."/>
            <person name="Davies K.M."/>
            <person name="Delmans M."/>
            <person name="Demura T."/>
            <person name="Dierschke T."/>
            <person name="Dolan L."/>
            <person name="Dorantes-Acosta A.E."/>
            <person name="Eklund D.M."/>
            <person name="Florent S.N."/>
            <person name="Flores-Sandoval E."/>
            <person name="Fujiyama A."/>
            <person name="Fukuzawa H."/>
            <person name="Galik B."/>
            <person name="Grimanelli D."/>
            <person name="Grimwood J."/>
            <person name="Grossniklaus U."/>
            <person name="Hamada T."/>
            <person name="Haseloff J."/>
            <person name="Hetherington A.J."/>
            <person name="Higo A."/>
            <person name="Hirakawa Y."/>
            <person name="Hundley H.N."/>
            <person name="Ikeda Y."/>
            <person name="Inoue K."/>
            <person name="Inoue S.I."/>
            <person name="Ishida S."/>
            <person name="Jia Q."/>
            <person name="Kakita M."/>
            <person name="Kanazawa T."/>
            <person name="Kawai Y."/>
            <person name="Kawashima T."/>
            <person name="Kennedy M."/>
            <person name="Kinose K."/>
            <person name="Kinoshita T."/>
            <person name="Kohara Y."/>
            <person name="Koide E."/>
            <person name="Komatsu K."/>
            <person name="Kopischke S."/>
            <person name="Kubo M."/>
            <person name="Kyozuka J."/>
            <person name="Lagercrantz U."/>
            <person name="Lin S.S."/>
            <person name="Lindquist E."/>
            <person name="Lipzen A.M."/>
            <person name="Lu C.W."/>
            <person name="De Luna E."/>
            <person name="Martienssen R.A."/>
            <person name="Minamino N."/>
            <person name="Mizutani M."/>
            <person name="Mizutani M."/>
            <person name="Mochizuki N."/>
            <person name="Monte I."/>
            <person name="Mosher R."/>
            <person name="Nagasaki H."/>
            <person name="Nakagami H."/>
            <person name="Naramoto S."/>
            <person name="Nishitani K."/>
            <person name="Ohtani M."/>
            <person name="Okamoto T."/>
            <person name="Okumura M."/>
            <person name="Phillips J."/>
            <person name="Pollak B."/>
            <person name="Reinders A."/>
            <person name="Rovekamp M."/>
            <person name="Sano R."/>
            <person name="Sawa S."/>
            <person name="Schmid M.W."/>
            <person name="Shirakawa M."/>
            <person name="Solano R."/>
            <person name="Spunde A."/>
            <person name="Suetsugu N."/>
            <person name="Sugano S."/>
            <person name="Sugiyama A."/>
            <person name="Sun R."/>
            <person name="Suzuki Y."/>
            <person name="Takenaka M."/>
            <person name="Takezawa D."/>
            <person name="Tomogane H."/>
            <person name="Tsuzuki M."/>
            <person name="Ueda T."/>
            <person name="Umeda M."/>
            <person name="Ward J.M."/>
            <person name="Watanabe Y."/>
            <person name="Yazaki K."/>
            <person name="Yokoyama R."/>
            <person name="Yoshitake Y."/>
            <person name="Yotsui I."/>
            <person name="Zachgo S."/>
            <person name="Schmutz J."/>
        </authorList>
    </citation>
    <scope>NUCLEOTIDE SEQUENCE [LARGE SCALE GENOMIC DNA]</scope>
    <source>
        <strain evidence="3">Tak-1</strain>
    </source>
</reference>
<keyword evidence="3" id="KW-1185">Reference proteome</keyword>
<gene>
    <name evidence="2" type="ORF">MARPO_0032s0151</name>
</gene>
<feature type="region of interest" description="Disordered" evidence="1">
    <location>
        <begin position="43"/>
        <end position="72"/>
    </location>
</feature>
<dbReference type="Gramene" id="Mp5g14590.1">
    <property type="protein sequence ID" value="Mp5g14590.1.cds1"/>
    <property type="gene ID" value="Mp5g14590"/>
</dbReference>
<evidence type="ECO:0000313" key="3">
    <source>
        <dbReference type="Proteomes" id="UP000244005"/>
    </source>
</evidence>
<organism evidence="2 3">
    <name type="scientific">Marchantia polymorpha</name>
    <name type="common">Common liverwort</name>
    <name type="synonym">Marchantia aquatica</name>
    <dbReference type="NCBI Taxonomy" id="3197"/>
    <lineage>
        <taxon>Eukaryota</taxon>
        <taxon>Viridiplantae</taxon>
        <taxon>Streptophyta</taxon>
        <taxon>Embryophyta</taxon>
        <taxon>Marchantiophyta</taxon>
        <taxon>Marchantiopsida</taxon>
        <taxon>Marchantiidae</taxon>
        <taxon>Marchantiales</taxon>
        <taxon>Marchantiaceae</taxon>
        <taxon>Marchantia</taxon>
    </lineage>
</organism>
<sequence length="97" mass="10827">MSSQGQLERAVVFIAETRGPIAPTVDYFVIICELWAEFEFDPPGGGHDRSSPLRWEPPSPMEPNESVKRIRTSSFDRSDIEWGTETTTMTSPALLGL</sequence>
<evidence type="ECO:0000256" key="1">
    <source>
        <dbReference type="SAM" id="MobiDB-lite"/>
    </source>
</evidence>
<dbReference type="Proteomes" id="UP000244005">
    <property type="component" value="Unassembled WGS sequence"/>
</dbReference>
<feature type="region of interest" description="Disordered" evidence="1">
    <location>
        <begin position="78"/>
        <end position="97"/>
    </location>
</feature>
<evidence type="ECO:0000313" key="2">
    <source>
        <dbReference type="EMBL" id="PTQ41989.1"/>
    </source>
</evidence>
<proteinExistence type="predicted"/>